<reference evidence="1 2" key="2">
    <citation type="journal article" date="2011" name="Stand. Genomic Sci.">
        <title>Complete genome sequence of Tsukamurella paurometabola type strain (no. 33).</title>
        <authorList>
            <person name="Munk A.C."/>
            <person name="Lapidus A."/>
            <person name="Lucas S."/>
            <person name="Nolan M."/>
            <person name="Tice H."/>
            <person name="Cheng J.F."/>
            <person name="Del Rio T.G."/>
            <person name="Goodwin L."/>
            <person name="Pitluck S."/>
            <person name="Liolios K."/>
            <person name="Huntemann M."/>
            <person name="Ivanova N."/>
            <person name="Mavromatis K."/>
            <person name="Mikhailova N."/>
            <person name="Pati A."/>
            <person name="Chen A."/>
            <person name="Palaniappan K."/>
            <person name="Tapia R."/>
            <person name="Han C."/>
            <person name="Land M."/>
            <person name="Hauser L."/>
            <person name="Chang Y.J."/>
            <person name="Jeffries C.D."/>
            <person name="Brettin T."/>
            <person name="Yasawong M."/>
            <person name="Brambilla E.M."/>
            <person name="Rohde M."/>
            <person name="Sikorski J."/>
            <person name="Goker M."/>
            <person name="Detter J.C."/>
            <person name="Woyke T."/>
            <person name="Bristow J."/>
            <person name="Eisen J.A."/>
            <person name="Markowitz V."/>
            <person name="Hugenholtz P."/>
            <person name="Kyrpides N.C."/>
            <person name="Klenk H.P."/>
        </authorList>
    </citation>
    <scope>NUCLEOTIDE SEQUENCE [LARGE SCALE GENOMIC DNA]</scope>
    <source>
        <strain evidence="2">ATCC 8368 / DSM 20162 / CCUG 35730 / CIP 100753 / JCM 10117 / KCTC 9821 / NBRC 16120 / NCIMB 702349 / NCTC 13040</strain>
        <plasmid evidence="1">pTpau01</plasmid>
    </source>
</reference>
<dbReference type="RefSeq" id="WP_013128850.1">
    <property type="nucleotide sequence ID" value="NC_014159.1"/>
</dbReference>
<keyword evidence="2" id="KW-1185">Reference proteome</keyword>
<keyword evidence="1" id="KW-0614">Plasmid</keyword>
<reference evidence="2" key="1">
    <citation type="submission" date="2010-03" db="EMBL/GenBank/DDBJ databases">
        <title>The complete plasmid of Tsukamurella paurometabola DSM 20162.</title>
        <authorList>
            <consortium name="US DOE Joint Genome Institute (JGI-PGF)"/>
            <person name="Lucas S."/>
            <person name="Copeland A."/>
            <person name="Lapidus A."/>
            <person name="Glavina del Rio T."/>
            <person name="Dalin E."/>
            <person name="Tice H."/>
            <person name="Bruce D."/>
            <person name="Goodwin L."/>
            <person name="Pitluck S."/>
            <person name="Kyrpides N."/>
            <person name="Mavromatis K."/>
            <person name="Ivanova N."/>
            <person name="Mikhailova N."/>
            <person name="Munk A.C."/>
            <person name="Brettin T."/>
            <person name="Detter J.C."/>
            <person name="Tapia R."/>
            <person name="Han C."/>
            <person name="Larimer F."/>
            <person name="Land M."/>
            <person name="Hauser L."/>
            <person name="Markowitz V."/>
            <person name="Cheng J.-F."/>
            <person name="Hugenholtz P."/>
            <person name="Woyke T."/>
            <person name="Wu D."/>
            <person name="Jando M."/>
            <person name="Brambilla E."/>
            <person name="Klenk H.-P."/>
            <person name="Eisen J.A."/>
        </authorList>
    </citation>
    <scope>NUCLEOTIDE SEQUENCE [LARGE SCALE GENOMIC DNA]</scope>
    <source>
        <strain evidence="2">ATCC 8368 / DSM 20162 / CCUG 35730 / CIP 100753 / JCM 10117 / KCTC 9821 / NBRC 16120 / NCIMB 702349 / NCTC 13040</strain>
        <plasmid evidence="2">pTpau01</plasmid>
    </source>
</reference>
<proteinExistence type="predicted"/>
<dbReference type="AlphaFoldDB" id="D5UZ21"/>
<evidence type="ECO:0000313" key="2">
    <source>
        <dbReference type="Proteomes" id="UP000001213"/>
    </source>
</evidence>
<protein>
    <submittedName>
        <fullName evidence="1">Uncharacterized protein</fullName>
    </submittedName>
</protein>
<evidence type="ECO:0000313" key="1">
    <source>
        <dbReference type="EMBL" id="ADG80868.1"/>
    </source>
</evidence>
<dbReference type="HOGENOM" id="CLU_1834311_0_0_11"/>
<dbReference type="Proteomes" id="UP000001213">
    <property type="component" value="Plasmid pTpau01"/>
</dbReference>
<sequence length="140" mass="15106">MTNIEDTVQLDEAGQYDPAAETALSTDEVTLLRLRTDGPRGVLAVDLLARGEDDTLICVTKPGPGEFWGRFFIGTGSPLREVKVHMMDGRWGRLIETAEGDFTTPEPLGPHGARFAGRPFTLMDAKGLDGVPTPAGLVLR</sequence>
<dbReference type="KEGG" id="tpr:Tpau_4302"/>
<gene>
    <name evidence="1" type="ordered locus">Tpau_4302</name>
</gene>
<dbReference type="EMBL" id="CP001967">
    <property type="protein sequence ID" value="ADG80868.1"/>
    <property type="molecule type" value="Genomic_DNA"/>
</dbReference>
<name>D5UZ21_TSUPD</name>
<geneLocation type="plasmid" evidence="1 2">
    <name>pTpau01</name>
</geneLocation>
<accession>D5UZ21</accession>
<organism evidence="1 2">
    <name type="scientific">Tsukamurella paurometabola (strain ATCC 8368 / DSM 20162 / CCUG 35730 / CIP 100753 / JCM 10117 / KCTC 9821 / NBRC 16120 / NCIMB 702349 / NCTC 13040)</name>
    <name type="common">Corynebacterium paurometabolum</name>
    <dbReference type="NCBI Taxonomy" id="521096"/>
    <lineage>
        <taxon>Bacteria</taxon>
        <taxon>Bacillati</taxon>
        <taxon>Actinomycetota</taxon>
        <taxon>Actinomycetes</taxon>
        <taxon>Mycobacteriales</taxon>
        <taxon>Tsukamurellaceae</taxon>
        <taxon>Tsukamurella</taxon>
    </lineage>
</organism>